<organism evidence="1">
    <name type="scientific">viral metagenome</name>
    <dbReference type="NCBI Taxonomy" id="1070528"/>
    <lineage>
        <taxon>unclassified sequences</taxon>
        <taxon>metagenomes</taxon>
        <taxon>organismal metagenomes</taxon>
    </lineage>
</organism>
<proteinExistence type="predicted"/>
<evidence type="ECO:0000313" key="1">
    <source>
        <dbReference type="EMBL" id="QHT96627.1"/>
    </source>
</evidence>
<reference evidence="1" key="1">
    <citation type="journal article" date="2020" name="Nature">
        <title>Giant virus diversity and host interactions through global metagenomics.</title>
        <authorList>
            <person name="Schulz F."/>
            <person name="Roux S."/>
            <person name="Paez-Espino D."/>
            <person name="Jungbluth S."/>
            <person name="Walsh D.A."/>
            <person name="Denef V.J."/>
            <person name="McMahon K.D."/>
            <person name="Konstantinidis K.T."/>
            <person name="Eloe-Fadrosh E.A."/>
            <person name="Kyrpides N.C."/>
            <person name="Woyke T."/>
        </authorList>
    </citation>
    <scope>NUCLEOTIDE SEQUENCE</scope>
    <source>
        <strain evidence="1">GVMAG-M-3300024302-11</strain>
    </source>
</reference>
<dbReference type="AlphaFoldDB" id="A0A6C0IXP7"/>
<dbReference type="EMBL" id="MN740260">
    <property type="protein sequence ID" value="QHT96627.1"/>
    <property type="molecule type" value="Genomic_DNA"/>
</dbReference>
<protein>
    <submittedName>
        <fullName evidence="1">Uncharacterized protein</fullName>
    </submittedName>
</protein>
<name>A0A6C0IXP7_9ZZZZ</name>
<sequence length="499" mass="58441">MSKYYDKYLKYKKKYLMLQGGSVMLSSTLQYNVFVLSGDFARPTIESKLHVSADDLMNRIGFLNAEIKRSIFDHIATEEKTLMKEANDTRDREIIAFAITHPGQVMKETPLGINKKMNSVLDHMNMPISMLYDQATYLYAYSQDINDYFAKKSTEYGIQITVFNGSNQYFKGIDSASYKTGINILMGCNTNREANNLNEKYNKNGKYFVGYDKIIHTYGNDVYSCNNQFGKLDYPEYQKIMGSMPEEKPIIKLIKLFYYRLLNCKKCRECSLFDDRLFDNNMLRLKGIIESTKSISEDESYFKGDDNYKPEKSICTSPCTITDCTIDVNFENFFSDILNAYQQKEDDKKIKSDLFKLIIEKKNEIHSEKKEKIKKKLDEHINQITDNSEYIKIDIKKLNEYTITLEWIQTELAERIDISDHTSEVKDMLRQYDITEVINYDNIPDLSNFQIERKSLAEYAKIKDINKILYNIDDDGVHFTYDQIVEEEYGEYYDSDSDN</sequence>
<accession>A0A6C0IXP7</accession>